<dbReference type="OrthoDB" id="409763at2759"/>
<evidence type="ECO:0000313" key="5">
    <source>
        <dbReference type="Proteomes" id="UP001153714"/>
    </source>
</evidence>
<dbReference type="GO" id="GO:0004165">
    <property type="term" value="F:delta(3)-delta(2)-enoyl-CoA isomerase activity"/>
    <property type="evidence" value="ECO:0007669"/>
    <property type="project" value="UniProtKB-ARBA"/>
</dbReference>
<keyword evidence="2" id="KW-0576">Peroxisome</keyword>
<protein>
    <recommendedName>
        <fullName evidence="6">Enoyl-CoA delta isomerase 2, mitochondrial</fullName>
    </recommendedName>
</protein>
<evidence type="ECO:0000313" key="4">
    <source>
        <dbReference type="EMBL" id="CAG9793891.1"/>
    </source>
</evidence>
<dbReference type="AlphaFoldDB" id="A0A9N9WIA3"/>
<dbReference type="EMBL" id="OU893337">
    <property type="protein sequence ID" value="CAG9793891.1"/>
    <property type="molecule type" value="Genomic_DNA"/>
</dbReference>
<sequence length="239" mass="27030">MDLDNIVIESFGSNVKIVRINKPKKKNALDFIMYKTISRILEDATRDDAINIVVLTGTGDFFSSGNDLTARNVSSDSDFYSALNDFIKSFIVFPKILIAMVNGPAIGIAATTLALCDLVYASENSYFYTPFTKLGFMAEGCSTYTFSRIMGERKALDMLLFNYKMSAKEALQCGFVNDIFKQEDLQQNVWNKLRDVTNLRCEILIANKKLIRGHIRDKLLEINEIELTALRKIMNNSKL</sequence>
<dbReference type="Proteomes" id="UP001153714">
    <property type="component" value="Chromosome 6"/>
</dbReference>
<dbReference type="Pfam" id="PF00378">
    <property type="entry name" value="ECH_1"/>
    <property type="match status" value="1"/>
</dbReference>
<reference evidence="4" key="2">
    <citation type="submission" date="2022-10" db="EMBL/GenBank/DDBJ databases">
        <authorList>
            <consortium name="ENA_rothamsted_submissions"/>
            <consortium name="culmorum"/>
            <person name="King R."/>
        </authorList>
    </citation>
    <scope>NUCLEOTIDE SEQUENCE</scope>
</reference>
<keyword evidence="5" id="KW-1185">Reference proteome</keyword>
<evidence type="ECO:0008006" key="6">
    <source>
        <dbReference type="Google" id="ProtNLM"/>
    </source>
</evidence>
<evidence type="ECO:0000256" key="2">
    <source>
        <dbReference type="ARBA" id="ARBA00023140"/>
    </source>
</evidence>
<accession>A0A9N9WIA3</accession>
<dbReference type="CDD" id="cd06558">
    <property type="entry name" value="crotonase-like"/>
    <property type="match status" value="1"/>
</dbReference>
<name>A0A9N9WIA3_9NEOP</name>
<proteinExistence type="predicted"/>
<comment type="subcellular location">
    <subcellularLocation>
        <location evidence="1">Peroxisome</location>
    </subcellularLocation>
</comment>
<evidence type="ECO:0000256" key="3">
    <source>
        <dbReference type="ARBA" id="ARBA00023235"/>
    </source>
</evidence>
<dbReference type="PANTHER" id="PTHR43684:SF1">
    <property type="entry name" value="ENOYL-COA DELTA ISOMERASE 2"/>
    <property type="match status" value="1"/>
</dbReference>
<evidence type="ECO:0000256" key="1">
    <source>
        <dbReference type="ARBA" id="ARBA00004275"/>
    </source>
</evidence>
<gene>
    <name evidence="4" type="ORF">DIATSA_LOCUS11303</name>
</gene>
<dbReference type="Gene3D" id="3.90.226.10">
    <property type="entry name" value="2-enoyl-CoA Hydratase, Chain A, domain 1"/>
    <property type="match status" value="1"/>
</dbReference>
<organism evidence="4 5">
    <name type="scientific">Diatraea saccharalis</name>
    <name type="common">sugarcane borer</name>
    <dbReference type="NCBI Taxonomy" id="40085"/>
    <lineage>
        <taxon>Eukaryota</taxon>
        <taxon>Metazoa</taxon>
        <taxon>Ecdysozoa</taxon>
        <taxon>Arthropoda</taxon>
        <taxon>Hexapoda</taxon>
        <taxon>Insecta</taxon>
        <taxon>Pterygota</taxon>
        <taxon>Neoptera</taxon>
        <taxon>Endopterygota</taxon>
        <taxon>Lepidoptera</taxon>
        <taxon>Glossata</taxon>
        <taxon>Ditrysia</taxon>
        <taxon>Pyraloidea</taxon>
        <taxon>Crambidae</taxon>
        <taxon>Crambinae</taxon>
        <taxon>Diatraea</taxon>
    </lineage>
</organism>
<reference evidence="4" key="1">
    <citation type="submission" date="2021-12" db="EMBL/GenBank/DDBJ databases">
        <authorList>
            <person name="King R."/>
        </authorList>
    </citation>
    <scope>NUCLEOTIDE SEQUENCE</scope>
</reference>
<dbReference type="InterPro" id="IPR029045">
    <property type="entry name" value="ClpP/crotonase-like_dom_sf"/>
</dbReference>
<dbReference type="GO" id="GO:0005777">
    <property type="term" value="C:peroxisome"/>
    <property type="evidence" value="ECO:0007669"/>
    <property type="project" value="UniProtKB-SubCell"/>
</dbReference>
<dbReference type="SUPFAM" id="SSF52096">
    <property type="entry name" value="ClpP/crotonase"/>
    <property type="match status" value="1"/>
</dbReference>
<keyword evidence="3" id="KW-0413">Isomerase</keyword>
<dbReference type="InterPro" id="IPR001753">
    <property type="entry name" value="Enoyl-CoA_hydra/iso"/>
</dbReference>
<dbReference type="PANTHER" id="PTHR43684">
    <property type="match status" value="1"/>
</dbReference>
<dbReference type="InterPro" id="IPR051053">
    <property type="entry name" value="ECH/Chromodomain_protein"/>
</dbReference>